<evidence type="ECO:0000259" key="16">
    <source>
        <dbReference type="PROSITE" id="PS51873"/>
    </source>
</evidence>
<dbReference type="CDD" id="cd22582">
    <property type="entry name" value="BRcat_RBR_unk"/>
    <property type="match status" value="1"/>
</dbReference>
<keyword evidence="8" id="KW-0479">Metal-binding</keyword>
<dbReference type="InterPro" id="IPR002867">
    <property type="entry name" value="IBR_dom"/>
</dbReference>
<protein>
    <recommendedName>
        <fullName evidence="6">RBR-type E3 ubiquitin transferase</fullName>
        <ecNumber evidence="6">2.3.2.31</ecNumber>
    </recommendedName>
</protein>
<comment type="cofactor">
    <cofactor evidence="2">
        <name>Zn(2+)</name>
        <dbReference type="ChEBI" id="CHEBI:29105"/>
    </cofactor>
</comment>
<dbReference type="EMBL" id="JBJKBG010000010">
    <property type="protein sequence ID" value="KAL3718839.1"/>
    <property type="molecule type" value="Genomic_DNA"/>
</dbReference>
<evidence type="ECO:0000256" key="12">
    <source>
        <dbReference type="ARBA" id="ARBA00022833"/>
    </source>
</evidence>
<evidence type="ECO:0000256" key="6">
    <source>
        <dbReference type="ARBA" id="ARBA00012251"/>
    </source>
</evidence>
<feature type="domain" description="RING-type" evidence="15">
    <location>
        <begin position="491"/>
        <end position="536"/>
    </location>
</feature>
<dbReference type="Gene3D" id="3.30.40.10">
    <property type="entry name" value="Zinc/RING finger domain, C3HC4 (zinc finger)"/>
    <property type="match status" value="1"/>
</dbReference>
<dbReference type="Pfam" id="PF01485">
    <property type="entry name" value="IBR"/>
    <property type="match status" value="2"/>
</dbReference>
<evidence type="ECO:0000256" key="1">
    <source>
        <dbReference type="ARBA" id="ARBA00001798"/>
    </source>
</evidence>
<evidence type="ECO:0000256" key="2">
    <source>
        <dbReference type="ARBA" id="ARBA00001947"/>
    </source>
</evidence>
<comment type="similarity">
    <text evidence="5">Belongs to the RBR family. Ariadne subfamily.</text>
</comment>
<feature type="domain" description="RING-type" evidence="16">
    <location>
        <begin position="318"/>
        <end position="536"/>
    </location>
</feature>
<proteinExistence type="inferred from homology"/>
<dbReference type="PROSITE" id="PS00518">
    <property type="entry name" value="ZF_RING_1"/>
    <property type="match status" value="1"/>
</dbReference>
<evidence type="ECO:0000256" key="10">
    <source>
        <dbReference type="ARBA" id="ARBA00022771"/>
    </source>
</evidence>
<comment type="function">
    <text evidence="3">Might act as an E3 ubiquitin-protein ligase, or as part of E3 complex, which accepts ubiquitin from specific E2 ubiquitin-conjugating enzymes and then transfers it to substrates.</text>
</comment>
<dbReference type="CDD" id="cd22584">
    <property type="entry name" value="Rcat_RBR_unk"/>
    <property type="match status" value="1"/>
</dbReference>
<evidence type="ECO:0000313" key="17">
    <source>
        <dbReference type="EMBL" id="KAL3718839.1"/>
    </source>
</evidence>
<comment type="pathway">
    <text evidence="4">Protein modification; protein ubiquitination.</text>
</comment>
<dbReference type="PROSITE" id="PS50089">
    <property type="entry name" value="ZF_RING_2"/>
    <property type="match status" value="2"/>
</dbReference>
<dbReference type="SMART" id="SM00184">
    <property type="entry name" value="RING"/>
    <property type="match status" value="2"/>
</dbReference>
<comment type="caution">
    <text evidence="17">The sequence shown here is derived from an EMBL/GenBank/DDBJ whole genome shotgun (WGS) entry which is preliminary data.</text>
</comment>
<keyword evidence="11" id="KW-0833">Ubl conjugation pathway</keyword>
<evidence type="ECO:0000256" key="7">
    <source>
        <dbReference type="ARBA" id="ARBA00022679"/>
    </source>
</evidence>
<dbReference type="InterPro" id="IPR031127">
    <property type="entry name" value="E3_UB_ligase_RBR"/>
</dbReference>
<name>A0ABD3IXP7_EUCGL</name>
<dbReference type="EC" id="2.3.2.31" evidence="6"/>
<evidence type="ECO:0000256" key="4">
    <source>
        <dbReference type="ARBA" id="ARBA00004906"/>
    </source>
</evidence>
<dbReference type="Pfam" id="PF13456">
    <property type="entry name" value="RVT_3"/>
    <property type="match status" value="1"/>
</dbReference>
<dbReference type="InterPro" id="IPR001841">
    <property type="entry name" value="Znf_RING"/>
</dbReference>
<feature type="compositionally biased region" description="Low complexity" evidence="14">
    <location>
        <begin position="44"/>
        <end position="61"/>
    </location>
</feature>
<dbReference type="SUPFAM" id="SSF57850">
    <property type="entry name" value="RING/U-box"/>
    <property type="match status" value="2"/>
</dbReference>
<dbReference type="Gene3D" id="1.20.120.1750">
    <property type="match status" value="1"/>
</dbReference>
<evidence type="ECO:0000313" key="18">
    <source>
        <dbReference type="Proteomes" id="UP001634007"/>
    </source>
</evidence>
<feature type="region of interest" description="Disordered" evidence="14">
    <location>
        <begin position="44"/>
        <end position="77"/>
    </location>
</feature>
<organism evidence="17 18">
    <name type="scientific">Eucalyptus globulus</name>
    <name type="common">Tasmanian blue gum</name>
    <dbReference type="NCBI Taxonomy" id="34317"/>
    <lineage>
        <taxon>Eukaryota</taxon>
        <taxon>Viridiplantae</taxon>
        <taxon>Streptophyta</taxon>
        <taxon>Embryophyta</taxon>
        <taxon>Tracheophyta</taxon>
        <taxon>Spermatophyta</taxon>
        <taxon>Magnoliopsida</taxon>
        <taxon>eudicotyledons</taxon>
        <taxon>Gunneridae</taxon>
        <taxon>Pentapetalae</taxon>
        <taxon>rosids</taxon>
        <taxon>malvids</taxon>
        <taxon>Myrtales</taxon>
        <taxon>Myrtaceae</taxon>
        <taxon>Myrtoideae</taxon>
        <taxon>Eucalypteae</taxon>
        <taxon>Eucalyptus</taxon>
    </lineage>
</organism>
<dbReference type="GO" id="GO:0061630">
    <property type="term" value="F:ubiquitin protein ligase activity"/>
    <property type="evidence" value="ECO:0007669"/>
    <property type="project" value="UniProtKB-EC"/>
</dbReference>
<evidence type="ECO:0000259" key="15">
    <source>
        <dbReference type="PROSITE" id="PS50089"/>
    </source>
</evidence>
<dbReference type="InterPro" id="IPR013083">
    <property type="entry name" value="Znf_RING/FYVE/PHD"/>
</dbReference>
<evidence type="ECO:0000256" key="5">
    <source>
        <dbReference type="ARBA" id="ARBA00005884"/>
    </source>
</evidence>
<evidence type="ECO:0000256" key="11">
    <source>
        <dbReference type="ARBA" id="ARBA00022786"/>
    </source>
</evidence>
<keyword evidence="7" id="KW-0808">Transferase</keyword>
<keyword evidence="10 13" id="KW-0863">Zinc-finger</keyword>
<dbReference type="InterPro" id="IPR002156">
    <property type="entry name" value="RNaseH_domain"/>
</dbReference>
<dbReference type="FunFam" id="3.30.40.10:FF:000230">
    <property type="entry name" value="RBR-type E3 ubiquitin transferase"/>
    <property type="match status" value="1"/>
</dbReference>
<evidence type="ECO:0000256" key="14">
    <source>
        <dbReference type="SAM" id="MobiDB-lite"/>
    </source>
</evidence>
<comment type="catalytic activity">
    <reaction evidence="1">
        <text>[E2 ubiquitin-conjugating enzyme]-S-ubiquitinyl-L-cysteine + [acceptor protein]-L-lysine = [E2 ubiquitin-conjugating enzyme]-L-cysteine + [acceptor protein]-N(6)-ubiquitinyl-L-lysine.</text>
        <dbReference type="EC" id="2.3.2.31"/>
    </reaction>
</comment>
<dbReference type="FunFam" id="1.20.120.1750:FF:000019">
    <property type="entry name" value="RBR-type E3 ubiquitin transferase"/>
    <property type="match status" value="1"/>
</dbReference>
<gene>
    <name evidence="17" type="ORF">ACJRO7_003878</name>
</gene>
<keyword evidence="9" id="KW-0677">Repeat</keyword>
<reference evidence="17 18" key="1">
    <citation type="submission" date="2024-11" db="EMBL/GenBank/DDBJ databases">
        <title>Chromosome-level genome assembly of Eucalyptus globulus Labill. provides insights into its genome evolution.</title>
        <authorList>
            <person name="Li X."/>
        </authorList>
    </citation>
    <scope>NUCLEOTIDE SEQUENCE [LARGE SCALE GENOMIC DNA]</scope>
    <source>
        <strain evidence="17">CL2024</strain>
        <tissue evidence="17">Fresh tender leaves</tissue>
    </source>
</reference>
<keyword evidence="18" id="KW-1185">Reference proteome</keyword>
<dbReference type="InterPro" id="IPR044066">
    <property type="entry name" value="TRIAD_supradom"/>
</dbReference>
<dbReference type="PROSITE" id="PS51873">
    <property type="entry name" value="TRIAD"/>
    <property type="match status" value="1"/>
</dbReference>
<keyword evidence="12" id="KW-0862">Zinc</keyword>
<dbReference type="Proteomes" id="UP001634007">
    <property type="component" value="Unassembled WGS sequence"/>
</dbReference>
<evidence type="ECO:0000256" key="3">
    <source>
        <dbReference type="ARBA" id="ARBA00003976"/>
    </source>
</evidence>
<dbReference type="PANTHER" id="PTHR11685">
    <property type="entry name" value="RBR FAMILY RING FINGER AND IBR DOMAIN-CONTAINING"/>
    <property type="match status" value="1"/>
</dbReference>
<dbReference type="SMART" id="SM00647">
    <property type="entry name" value="IBR"/>
    <property type="match status" value="2"/>
</dbReference>
<evidence type="ECO:0000256" key="13">
    <source>
        <dbReference type="PROSITE-ProRule" id="PRU00175"/>
    </source>
</evidence>
<dbReference type="InterPro" id="IPR017907">
    <property type="entry name" value="Znf_RING_CS"/>
</dbReference>
<feature type="domain" description="RING-type" evidence="15">
    <location>
        <begin position="322"/>
        <end position="368"/>
    </location>
</feature>
<dbReference type="AlphaFoldDB" id="A0ABD3IXP7"/>
<dbReference type="FunFam" id="3.30.420.10:FF:000076">
    <property type="entry name" value="RBR-type E3 ubiquitin transferase"/>
    <property type="match status" value="1"/>
</dbReference>
<accession>A0ABD3IXP7</accession>
<evidence type="ECO:0000256" key="9">
    <source>
        <dbReference type="ARBA" id="ARBA00022737"/>
    </source>
</evidence>
<evidence type="ECO:0000256" key="8">
    <source>
        <dbReference type="ARBA" id="ARBA00022723"/>
    </source>
</evidence>
<dbReference type="GO" id="GO:0008270">
    <property type="term" value="F:zinc ion binding"/>
    <property type="evidence" value="ECO:0007669"/>
    <property type="project" value="UniProtKB-KW"/>
</dbReference>
<sequence length="548" mass="61315">MEGGDLEAAVAEQRREIVASRALDTDADYAFQLQMMEAVRASLSPSRPSASGSPPAAADGAWLVGGDGDGDGDGDGRSLATALMLDEMERYAQEHQDREHCEAEFRRMRQDLDRRVHDMRFAAEIVGIPEEEWRNYGDEYHKPFQAGCLSSAASSSSSSSASSGECFRVHVKGLVSEEWIKDEKVVVAGLGVAVCDFKDNVIIELKKPLINDVLVSDLEAEIQALVQGLHAAVCLDLKRVNVLISDVRLYNYVRGIQLPGQSKIAAPLNEVTMLQKKLTQFGATLVGPNDSKYAYKLARDAIVSQISWPEETNHGKSLKETCVICFEDKSVTEMFSVEECLHRYCFTCMKRHVEAKLLDGVMIKCPHDGCNSEVKIDSCGGFLEPNVISIMSQRMKEASVPVTERVYCPNPRCSTLMSKQEVLEYSRSAFVGAERSGARNCMKCQFFFCVDCKVPWHYNMTCYEYQMSNATATAGDAQLKSLARKRLWRECVKCKNLVELAEGCYHITCRCGHEFCYTCGAEWRNKKATCSCPIWNERNIIRDGRRRY</sequence>